<dbReference type="InParanoid" id="A0A7G1G6A4"/>
<dbReference type="GO" id="GO:0003677">
    <property type="term" value="F:DNA binding"/>
    <property type="evidence" value="ECO:0007669"/>
    <property type="project" value="InterPro"/>
</dbReference>
<dbReference type="PANTHER" id="PTHR21180:SF32">
    <property type="entry name" value="ENDONUCLEASE_EXONUCLEASE_PHOSPHATASE FAMILY DOMAIN-CONTAINING PROTEIN 1"/>
    <property type="match status" value="1"/>
</dbReference>
<name>A0A7G1G6A4_9BACT</name>
<reference evidence="2 3" key="1">
    <citation type="submission" date="2018-06" db="EMBL/GenBank/DDBJ databases">
        <title>Genome sequencing of Oceanotoga sp. sy52.</title>
        <authorList>
            <person name="Mori K."/>
        </authorList>
    </citation>
    <scope>NUCLEOTIDE SEQUENCE [LARGE SCALE GENOMIC DNA]</scope>
    <source>
        <strain evidence="3">sy52</strain>
    </source>
</reference>
<organism evidence="2 3">
    <name type="scientific">Tepiditoga spiralis</name>
    <dbReference type="NCBI Taxonomy" id="2108365"/>
    <lineage>
        <taxon>Bacteria</taxon>
        <taxon>Thermotogati</taxon>
        <taxon>Thermotogota</taxon>
        <taxon>Thermotogae</taxon>
        <taxon>Petrotogales</taxon>
        <taxon>Petrotogaceae</taxon>
        <taxon>Tepiditoga</taxon>
    </lineage>
</organism>
<gene>
    <name evidence="2" type="ORF">OSSY52_18360</name>
</gene>
<dbReference type="EMBL" id="AP018712">
    <property type="protein sequence ID" value="BBE31695.1"/>
    <property type="molecule type" value="Genomic_DNA"/>
</dbReference>
<dbReference type="InterPro" id="IPR010994">
    <property type="entry name" value="RuvA_2-like"/>
</dbReference>
<keyword evidence="3" id="KW-1185">Reference proteome</keyword>
<dbReference type="InterPro" id="IPR051675">
    <property type="entry name" value="Endo/Exo/Phosphatase_dom_1"/>
</dbReference>
<protein>
    <recommendedName>
        <fullName evidence="1">Helix-hairpin-helix DNA-binding motif class 1 domain-containing protein</fullName>
    </recommendedName>
</protein>
<dbReference type="SUPFAM" id="SSF47781">
    <property type="entry name" value="RuvA domain 2-like"/>
    <property type="match status" value="2"/>
</dbReference>
<dbReference type="Pfam" id="PF12836">
    <property type="entry name" value="HHH_3"/>
    <property type="match status" value="2"/>
</dbReference>
<dbReference type="InterPro" id="IPR003583">
    <property type="entry name" value="Hlx-hairpin-Hlx_DNA-bd_motif"/>
</dbReference>
<dbReference type="SMART" id="SM00278">
    <property type="entry name" value="HhH1"/>
    <property type="match status" value="3"/>
</dbReference>
<dbReference type="PANTHER" id="PTHR21180">
    <property type="entry name" value="ENDONUCLEASE/EXONUCLEASE/PHOSPHATASE FAMILY DOMAIN-CONTAINING PROTEIN 1"/>
    <property type="match status" value="1"/>
</dbReference>
<evidence type="ECO:0000313" key="2">
    <source>
        <dbReference type="EMBL" id="BBE31695.1"/>
    </source>
</evidence>
<feature type="domain" description="Helix-hairpin-helix DNA-binding motif class 1" evidence="1">
    <location>
        <begin position="44"/>
        <end position="63"/>
    </location>
</feature>
<sequence length="165" mass="19279">MKKFFYVIIVLLVLLIGYVNFKINIPKNMEDTENKINIQTSSIHELIKVPGIGYSKANDIILYREKIGFHALEDLKNVSGIGEKTFEKIKKYFYLEKKEYIFEKQKININNDSIDKLKLLPGVGEKTAKKIINYRNIKKFKNFEDLKKVGLSEKETIKLKGLIEF</sequence>
<evidence type="ECO:0000313" key="3">
    <source>
        <dbReference type="Proteomes" id="UP000516361"/>
    </source>
</evidence>
<dbReference type="InterPro" id="IPR004509">
    <property type="entry name" value="Competence_ComEA_HhH"/>
</dbReference>
<dbReference type="Gene3D" id="1.10.150.320">
    <property type="entry name" value="Photosystem II 12 kDa extrinsic protein"/>
    <property type="match status" value="2"/>
</dbReference>
<dbReference type="GO" id="GO:0006281">
    <property type="term" value="P:DNA repair"/>
    <property type="evidence" value="ECO:0007669"/>
    <property type="project" value="InterPro"/>
</dbReference>
<dbReference type="GO" id="GO:0015627">
    <property type="term" value="C:type II protein secretion system complex"/>
    <property type="evidence" value="ECO:0007669"/>
    <property type="project" value="TreeGrafter"/>
</dbReference>
<dbReference type="Proteomes" id="UP000516361">
    <property type="component" value="Chromosome"/>
</dbReference>
<dbReference type="NCBIfam" id="TIGR00426">
    <property type="entry name" value="competence protein ComEA helix-hairpin-helix repeat region"/>
    <property type="match status" value="1"/>
</dbReference>
<dbReference type="RefSeq" id="WP_190614408.1">
    <property type="nucleotide sequence ID" value="NZ_AP018712.1"/>
</dbReference>
<dbReference type="GO" id="GO:0015628">
    <property type="term" value="P:protein secretion by the type II secretion system"/>
    <property type="evidence" value="ECO:0007669"/>
    <property type="project" value="TreeGrafter"/>
</dbReference>
<proteinExistence type="predicted"/>
<dbReference type="AlphaFoldDB" id="A0A7G1G6A4"/>
<feature type="domain" description="Helix-hairpin-helix DNA-binding motif class 1" evidence="1">
    <location>
        <begin position="115"/>
        <end position="134"/>
    </location>
</feature>
<dbReference type="KEGG" id="ocy:OSSY52_18360"/>
<accession>A0A7G1G6A4</accession>
<evidence type="ECO:0000259" key="1">
    <source>
        <dbReference type="SMART" id="SM00278"/>
    </source>
</evidence>
<feature type="domain" description="Helix-hairpin-helix DNA-binding motif class 1" evidence="1">
    <location>
        <begin position="73"/>
        <end position="92"/>
    </location>
</feature>